<dbReference type="PROSITE" id="PS51704">
    <property type="entry name" value="GP_PDE"/>
    <property type="match status" value="1"/>
</dbReference>
<comment type="caution">
    <text evidence="3">The sequence shown here is derived from an EMBL/GenBank/DDBJ whole genome shotgun (WGS) entry which is preliminary data.</text>
</comment>
<evidence type="ECO:0000256" key="1">
    <source>
        <dbReference type="SAM" id="SignalP"/>
    </source>
</evidence>
<dbReference type="RefSeq" id="WP_110749329.1">
    <property type="nucleotide sequence ID" value="NZ_QJTF01000003.1"/>
</dbReference>
<proteinExistence type="predicted"/>
<keyword evidence="4" id="KW-1185">Reference proteome</keyword>
<feature type="signal peptide" evidence="1">
    <location>
        <begin position="1"/>
        <end position="22"/>
    </location>
</feature>
<organism evidence="3 4">
    <name type="scientific">Phyllobacterium leguminum</name>
    <dbReference type="NCBI Taxonomy" id="314237"/>
    <lineage>
        <taxon>Bacteria</taxon>
        <taxon>Pseudomonadati</taxon>
        <taxon>Pseudomonadota</taxon>
        <taxon>Alphaproteobacteria</taxon>
        <taxon>Hyphomicrobiales</taxon>
        <taxon>Phyllobacteriaceae</taxon>
        <taxon>Phyllobacterium</taxon>
    </lineage>
</organism>
<dbReference type="Proteomes" id="UP000247454">
    <property type="component" value="Unassembled WGS sequence"/>
</dbReference>
<evidence type="ECO:0000313" key="3">
    <source>
        <dbReference type="EMBL" id="PYE89763.1"/>
    </source>
</evidence>
<sequence length="328" mass="36005">MVHRFFKIAGVAAGAFAVTAFAVNTDLLAPEERPRPLVIAHRGLGQTFSREGLQNDTCTATRIFQPEHPYLENTIEGFKAAFAAGADIVEFDVHPTTDGQFAVFHDWTIDCRTEGTGVTRKQSLADLKKLDIGYGYTADGGKTFPFRGKGAGLIPSLDEVLAAFPDRRFLINIKSNDEREGHLLAARLNTLPPEQRANIMVYGGGKAIDTFKASSPETKVLGTDGAIRCFIRHALLGWSGYVPQDCRQTLFMVPANFAPFIWGYPNRLAARLEDHGSLLVTLGHNNGEKSTTGVDDEQTLRRIPARFNGAIWTNRVDRIGPLVHTPVD</sequence>
<dbReference type="AlphaFoldDB" id="A0A318T4H8"/>
<dbReference type="Gene3D" id="3.20.20.190">
    <property type="entry name" value="Phosphatidylinositol (PI) phosphodiesterase"/>
    <property type="match status" value="1"/>
</dbReference>
<evidence type="ECO:0000313" key="4">
    <source>
        <dbReference type="Proteomes" id="UP000247454"/>
    </source>
</evidence>
<reference evidence="3 4" key="1">
    <citation type="submission" date="2018-06" db="EMBL/GenBank/DDBJ databases">
        <title>Genomic Encyclopedia of Type Strains, Phase III (KMG-III): the genomes of soil and plant-associated and newly described type strains.</title>
        <authorList>
            <person name="Whitman W."/>
        </authorList>
    </citation>
    <scope>NUCLEOTIDE SEQUENCE [LARGE SCALE GENOMIC DNA]</scope>
    <source>
        <strain evidence="3 4">ORS 1419</strain>
    </source>
</reference>
<evidence type="ECO:0000259" key="2">
    <source>
        <dbReference type="PROSITE" id="PS51704"/>
    </source>
</evidence>
<name>A0A318T4H8_9HYPH</name>
<accession>A0A318T4H8</accession>
<dbReference type="OrthoDB" id="9795622at2"/>
<protein>
    <submittedName>
        <fullName evidence="3">Glycerophosphoryl diester phosphodiesterase</fullName>
    </submittedName>
</protein>
<keyword evidence="1" id="KW-0732">Signal</keyword>
<dbReference type="SUPFAM" id="SSF51695">
    <property type="entry name" value="PLC-like phosphodiesterases"/>
    <property type="match status" value="1"/>
</dbReference>
<dbReference type="GO" id="GO:0008081">
    <property type="term" value="F:phosphoric diester hydrolase activity"/>
    <property type="evidence" value="ECO:0007669"/>
    <property type="project" value="InterPro"/>
</dbReference>
<feature type="domain" description="GP-PDE" evidence="2">
    <location>
        <begin position="56"/>
        <end position="323"/>
    </location>
</feature>
<dbReference type="InterPro" id="IPR030395">
    <property type="entry name" value="GP_PDE_dom"/>
</dbReference>
<dbReference type="GO" id="GO:0006629">
    <property type="term" value="P:lipid metabolic process"/>
    <property type="evidence" value="ECO:0007669"/>
    <property type="project" value="InterPro"/>
</dbReference>
<dbReference type="PANTHER" id="PTHR43805">
    <property type="entry name" value="GLYCEROPHOSPHORYL DIESTER PHOSPHODIESTERASE"/>
    <property type="match status" value="1"/>
</dbReference>
<dbReference type="PANTHER" id="PTHR43805:SF1">
    <property type="entry name" value="GP-PDE DOMAIN-CONTAINING PROTEIN"/>
    <property type="match status" value="1"/>
</dbReference>
<gene>
    <name evidence="3" type="ORF">C7477_103272</name>
</gene>
<feature type="chain" id="PRO_5016315684" evidence="1">
    <location>
        <begin position="23"/>
        <end position="328"/>
    </location>
</feature>
<dbReference type="EMBL" id="QJTF01000003">
    <property type="protein sequence ID" value="PYE89763.1"/>
    <property type="molecule type" value="Genomic_DNA"/>
</dbReference>
<dbReference type="Pfam" id="PF03009">
    <property type="entry name" value="GDPD"/>
    <property type="match status" value="1"/>
</dbReference>
<dbReference type="InterPro" id="IPR017946">
    <property type="entry name" value="PLC-like_Pdiesterase_TIM-brl"/>
</dbReference>